<evidence type="ECO:0000259" key="5">
    <source>
        <dbReference type="Pfam" id="PF25183"/>
    </source>
</evidence>
<feature type="chain" id="PRO_5041287821" evidence="4">
    <location>
        <begin position="26"/>
        <end position="1075"/>
    </location>
</feature>
<reference evidence="6" key="1">
    <citation type="journal article" date="2023" name="Comput. Struct. Biotechnol. J.">
        <title>Discovery of a novel marine Bacteroidetes with a rich repertoire of carbohydrate-active enzymes.</title>
        <authorList>
            <person name="Chen B."/>
            <person name="Liu G."/>
            <person name="Chen Q."/>
            <person name="Wang H."/>
            <person name="Liu L."/>
            <person name="Tang K."/>
        </authorList>
    </citation>
    <scope>NUCLEOTIDE SEQUENCE</scope>
    <source>
        <strain evidence="6">TK19036</strain>
    </source>
</reference>
<keyword evidence="2" id="KW-0472">Membrane</keyword>
<accession>A0AA49JCZ0</accession>
<keyword evidence="6" id="KW-0378">Hydrolase</keyword>
<organism evidence="6">
    <name type="scientific">Roseihalotalea indica</name>
    <dbReference type="NCBI Taxonomy" id="2867963"/>
    <lineage>
        <taxon>Bacteria</taxon>
        <taxon>Pseudomonadati</taxon>
        <taxon>Bacteroidota</taxon>
        <taxon>Cytophagia</taxon>
        <taxon>Cytophagales</taxon>
        <taxon>Catalimonadaceae</taxon>
        <taxon>Roseihalotalea</taxon>
    </lineage>
</organism>
<keyword evidence="3" id="KW-0998">Cell outer membrane</keyword>
<keyword evidence="4" id="KW-0732">Signal</keyword>
<name>A0AA49JCZ0_9BACT</name>
<dbReference type="Gene3D" id="2.40.170.20">
    <property type="entry name" value="TonB-dependent receptor, beta-barrel domain"/>
    <property type="match status" value="1"/>
</dbReference>
<dbReference type="GO" id="GO:0009279">
    <property type="term" value="C:cell outer membrane"/>
    <property type="evidence" value="ECO:0007669"/>
    <property type="project" value="UniProtKB-SubCell"/>
</dbReference>
<dbReference type="SUPFAM" id="SSF49464">
    <property type="entry name" value="Carboxypeptidase regulatory domain-like"/>
    <property type="match status" value="1"/>
</dbReference>
<evidence type="ECO:0000256" key="1">
    <source>
        <dbReference type="ARBA" id="ARBA00004442"/>
    </source>
</evidence>
<dbReference type="Pfam" id="PF25183">
    <property type="entry name" value="OMP_b-brl_4"/>
    <property type="match status" value="1"/>
</dbReference>
<dbReference type="InterPro" id="IPR036942">
    <property type="entry name" value="Beta-barrel_TonB_sf"/>
</dbReference>
<keyword evidence="6" id="KW-0645">Protease</keyword>
<dbReference type="EMBL" id="CP120682">
    <property type="protein sequence ID" value="WKN36158.1"/>
    <property type="molecule type" value="Genomic_DNA"/>
</dbReference>
<sequence length="1075" mass="120521">MFFTLIYSCLLVVLFSLAETNYASAQGTDASISGQIADENQEGLPNATVTVTNLSTGFSTGTVTNLQGNYRLQQLPVGGPYTITATFVGYADQKKTGVMLNQGDNVEVDFDLSESATELTEVVVSGSGFKSRNDRLAAATSVSAQDVKSLPANDRNFSNLAALSPLVGGGTDIAGMSSRSNSIQIDGVNAREASFGGQGDSPYVLSMEALREFEVVTNSYDVIDGRGSAGGIKAVTKSGTNEFHGSAFAYFWDARLAADQDLQGRDVLGDTKVQRGFSLGGPIIKDKLHFFVAYDGERFEQQYDLWSQTTEEGILQNNQGGRISVTDMERALQTLRTPRYGVGDGQQYGFFQRTRTLDTWFARLDWQLNPRNTLTLRLTTNNYELPDQNNSDIGRYGLFAATYDFVNRGSNALLALRSQLSPTTSNEFKVGYFHNKRGNIITTGRHPQLWILSESVLPTGDTSEYIMVPRYNRWTPEDQTNHTYNIINNTYLTRGKYNFTFGTNNLITNSRGIYTHDTQGRFDFYSLDALERGEPDRYQRKFTNPGQELIDPVSTWMVDLSLYGQVSTELVPNLQVSAGLRYDLNMFLTKADYNEVLDQELGYRNDVAPTDFNNIQPRLNMNWDLNGDGRDIINVGAGWFAGQVITRPYIYSLIDNGIRFTGVDVSRGDVDENGNEIILPTPNYEQYNQNYEEIPGDGLTQGELYPSGGSAAQVVRFLDEDFEVPMSFRANVSYHRYLNERIRVGASLYYSKTKDMYVMENANLSDEVQFTIQGEGGREVYTPLADYSLENQGNSNFRSARISDQFEDALMFTNGYETRFMALVLDLAVDLSNDGKLNLSYTRADSRGAERFRNEDDQRFTGVSYYDYDFINSAYSPNDFRHKVLLNLTTPKIGGTQLGIFLNMIQGGRFSATTRPADLNGSKVRELNGFAAYIFDPYDPQTAALQGEEFAQDLQFVFENASPEAQEYLKENVGTYAQPYGGLKPWRTDLNVRLTQDIPVHKNHNLTFNIDVFNFLNLVDPSWGGTHNIINEELYNVEGFDPATQQVQYSVRTNYGQRRYEGNGFQLMMGLKYSF</sequence>
<dbReference type="Gene3D" id="2.60.40.1120">
    <property type="entry name" value="Carboxypeptidase-like, regulatory domain"/>
    <property type="match status" value="1"/>
</dbReference>
<dbReference type="Pfam" id="PF13620">
    <property type="entry name" value="CarboxypepD_reg"/>
    <property type="match status" value="1"/>
</dbReference>
<dbReference type="SUPFAM" id="SSF56935">
    <property type="entry name" value="Porins"/>
    <property type="match status" value="1"/>
</dbReference>
<evidence type="ECO:0000256" key="3">
    <source>
        <dbReference type="ARBA" id="ARBA00023237"/>
    </source>
</evidence>
<evidence type="ECO:0000256" key="2">
    <source>
        <dbReference type="ARBA" id="ARBA00023136"/>
    </source>
</evidence>
<dbReference type="InterPro" id="IPR008969">
    <property type="entry name" value="CarboxyPept-like_regulatory"/>
</dbReference>
<feature type="signal peptide" evidence="4">
    <location>
        <begin position="1"/>
        <end position="25"/>
    </location>
</feature>
<dbReference type="AlphaFoldDB" id="A0AA49JCZ0"/>
<dbReference type="GO" id="GO:0004180">
    <property type="term" value="F:carboxypeptidase activity"/>
    <property type="evidence" value="ECO:0007669"/>
    <property type="project" value="UniProtKB-KW"/>
</dbReference>
<comment type="subcellular location">
    <subcellularLocation>
        <location evidence="1">Cell outer membrane</location>
    </subcellularLocation>
</comment>
<keyword evidence="6" id="KW-0121">Carboxypeptidase</keyword>
<evidence type="ECO:0000256" key="4">
    <source>
        <dbReference type="SAM" id="SignalP"/>
    </source>
</evidence>
<dbReference type="InterPro" id="IPR057601">
    <property type="entry name" value="Oar-like_b-barrel"/>
</dbReference>
<proteinExistence type="predicted"/>
<feature type="domain" description="TonB-dependent transporter Oar-like beta-barrel" evidence="5">
    <location>
        <begin position="235"/>
        <end position="1019"/>
    </location>
</feature>
<gene>
    <name evidence="6" type="ORF">K4G66_27715</name>
</gene>
<evidence type="ECO:0000313" key="6">
    <source>
        <dbReference type="EMBL" id="WKN36158.1"/>
    </source>
</evidence>
<protein>
    <submittedName>
        <fullName evidence="6">Carboxypeptidase regulatory-like domain-containing protein</fullName>
    </submittedName>
</protein>
<reference evidence="6" key="2">
    <citation type="journal article" date="2024" name="Antonie Van Leeuwenhoek">
        <title>Roseihalotalea indica gen. nov., sp. nov., a halophilic Bacteroidetes from mesopelagic Southwest Indian Ocean with higher carbohydrate metabolic potential.</title>
        <authorList>
            <person name="Chen B."/>
            <person name="Zhang M."/>
            <person name="Lin D."/>
            <person name="Ye J."/>
            <person name="Tang K."/>
        </authorList>
    </citation>
    <scope>NUCLEOTIDE SEQUENCE</scope>
    <source>
        <strain evidence="6">TK19036</strain>
    </source>
</reference>